<dbReference type="EMBL" id="LXQA011169445">
    <property type="protein sequence ID" value="MCI87565.1"/>
    <property type="molecule type" value="Genomic_DNA"/>
</dbReference>
<dbReference type="Proteomes" id="UP000265520">
    <property type="component" value="Unassembled WGS sequence"/>
</dbReference>
<comment type="caution">
    <text evidence="1">The sequence shown here is derived from an EMBL/GenBank/DDBJ whole genome shotgun (WGS) entry which is preliminary data.</text>
</comment>
<keyword evidence="2" id="KW-1185">Reference proteome</keyword>
<reference evidence="1 2" key="1">
    <citation type="journal article" date="2018" name="Front. Plant Sci.">
        <title>Red Clover (Trifolium pratense) and Zigzag Clover (T. medium) - A Picture of Genomic Similarities and Differences.</title>
        <authorList>
            <person name="Dluhosova J."/>
            <person name="Istvanek J."/>
            <person name="Nedelnik J."/>
            <person name="Repkova J."/>
        </authorList>
    </citation>
    <scope>NUCLEOTIDE SEQUENCE [LARGE SCALE GENOMIC DNA]</scope>
    <source>
        <strain evidence="2">cv. 10/8</strain>
        <tissue evidence="1">Leaf</tissue>
    </source>
</reference>
<evidence type="ECO:0000313" key="2">
    <source>
        <dbReference type="Proteomes" id="UP000265520"/>
    </source>
</evidence>
<dbReference type="AlphaFoldDB" id="A0A392VL81"/>
<proteinExistence type="predicted"/>
<name>A0A392VL81_9FABA</name>
<evidence type="ECO:0000313" key="1">
    <source>
        <dbReference type="EMBL" id="MCI87565.1"/>
    </source>
</evidence>
<organism evidence="1 2">
    <name type="scientific">Trifolium medium</name>
    <dbReference type="NCBI Taxonomy" id="97028"/>
    <lineage>
        <taxon>Eukaryota</taxon>
        <taxon>Viridiplantae</taxon>
        <taxon>Streptophyta</taxon>
        <taxon>Embryophyta</taxon>
        <taxon>Tracheophyta</taxon>
        <taxon>Spermatophyta</taxon>
        <taxon>Magnoliopsida</taxon>
        <taxon>eudicotyledons</taxon>
        <taxon>Gunneridae</taxon>
        <taxon>Pentapetalae</taxon>
        <taxon>rosids</taxon>
        <taxon>fabids</taxon>
        <taxon>Fabales</taxon>
        <taxon>Fabaceae</taxon>
        <taxon>Papilionoideae</taxon>
        <taxon>50 kb inversion clade</taxon>
        <taxon>NPAAA clade</taxon>
        <taxon>Hologalegina</taxon>
        <taxon>IRL clade</taxon>
        <taxon>Trifolieae</taxon>
        <taxon>Trifolium</taxon>
    </lineage>
</organism>
<accession>A0A392VL81</accession>
<protein>
    <submittedName>
        <fullName evidence="1">Uncharacterized protein</fullName>
    </submittedName>
</protein>
<sequence>RSSLGEIKRKLASRKPESCSLKRLKAMINRDFLAAARESDRTCRNRYFLATARESDE</sequence>
<feature type="non-terminal residue" evidence="1">
    <location>
        <position position="1"/>
    </location>
</feature>